<dbReference type="EMBL" id="LR796776">
    <property type="protein sequence ID" value="CAB4165611.1"/>
    <property type="molecule type" value="Genomic_DNA"/>
</dbReference>
<organism evidence="4">
    <name type="scientific">uncultured Caudovirales phage</name>
    <dbReference type="NCBI Taxonomy" id="2100421"/>
    <lineage>
        <taxon>Viruses</taxon>
        <taxon>Duplodnaviria</taxon>
        <taxon>Heunggongvirae</taxon>
        <taxon>Uroviricota</taxon>
        <taxon>Caudoviricetes</taxon>
        <taxon>Peduoviridae</taxon>
        <taxon>Maltschvirus</taxon>
        <taxon>Maltschvirus maltsch</taxon>
    </lineage>
</organism>
<evidence type="ECO:0000313" key="1">
    <source>
        <dbReference type="EMBL" id="CAB4164148.1"/>
    </source>
</evidence>
<name>A0A6J5T0L4_9CAUD</name>
<dbReference type="Pfam" id="PF19782">
    <property type="entry name" value="DUF6267"/>
    <property type="match status" value="2"/>
</dbReference>
<proteinExistence type="predicted"/>
<gene>
    <name evidence="3" type="ORF">UFOVP1146_84</name>
    <name evidence="4" type="ORF">UFOVP1638_60</name>
    <name evidence="1" type="ORF">UFOVP812_417</name>
    <name evidence="2" type="ORF">UFOVP818_147</name>
</gene>
<dbReference type="InterPro" id="IPR046234">
    <property type="entry name" value="DUF6267"/>
</dbReference>
<dbReference type="EMBL" id="LR797502">
    <property type="protein sequence ID" value="CAB4220786.1"/>
    <property type="molecule type" value="Genomic_DNA"/>
</dbReference>
<reference evidence="4" key="1">
    <citation type="submission" date="2020-05" db="EMBL/GenBank/DDBJ databases">
        <authorList>
            <person name="Chiriac C."/>
            <person name="Salcher M."/>
            <person name="Ghai R."/>
            <person name="Kavagutti S V."/>
        </authorList>
    </citation>
    <scope>NUCLEOTIDE SEQUENCE</scope>
</reference>
<evidence type="ECO:0000313" key="3">
    <source>
        <dbReference type="EMBL" id="CAB4186738.1"/>
    </source>
</evidence>
<dbReference type="EMBL" id="LR796758">
    <property type="protein sequence ID" value="CAB4164148.1"/>
    <property type="molecule type" value="Genomic_DNA"/>
</dbReference>
<protein>
    <submittedName>
        <fullName evidence="4">Uncharacterized protein</fullName>
    </submittedName>
</protein>
<accession>A0A6J5T0L4</accession>
<evidence type="ECO:0000313" key="4">
    <source>
        <dbReference type="EMBL" id="CAB4220786.1"/>
    </source>
</evidence>
<evidence type="ECO:0000313" key="2">
    <source>
        <dbReference type="EMBL" id="CAB4165611.1"/>
    </source>
</evidence>
<sequence>MNLLEGGNVFKDAKGKPLTQRINNADVPGTIKWLEKLTKLDLTGKEKDKNGVPARWLGSTGRRDTSGDLDIALDANIVSKEQLNTFLTQWATKNNLDPAQFVKKAGELHFRTPINGDPKQGFVQTDFNFYPDPKALTWGTFYMSGSSANYKGMARNVLLSSLVKAKQQGLKIGGNGIVSRTTNKLIPNGQDPDLAAQKVLGPGKTRNDLATVETIYDNLAGDPQRDAKLADFREYLAREGLAEPTLKEENEVNFMARLRDRIVNKGMYTLIEAAAPAVSGGHAKGIEHLEDLVFRKGSRGIAEALAIAEHAVQDTKSTVSVKWDGIPAIVWGRDPDGAFVLTDVAGFTARGYEGLARSPRQISDIMVKRDTDAAAKGNKANRVETLLPIYTTLWPLLSAATPEKFRGYVQGDLLYMTRPPLEAGAFVFKPNTVEYRIPAASDVGQQIAASDVGVAIHTRYAEPGAPKEPVGNIKFNPVPGLLLLPPVLPKENIAANNSLIKSIKALNRQHGADIDQLFNPADLRTQQITDLPSLCIDYINSQVKNPNVSGFDINALLPGFGEYLQTKVTPKKFNNIVEYLQSPRSNTDALAAAFTAFIQLHALKEDILNKLDLQHPGQEGWVMATPAGYAKAVNRFGFSRANAARNNPPPA</sequence>
<dbReference type="EMBL" id="LR797099">
    <property type="protein sequence ID" value="CAB4186738.1"/>
    <property type="molecule type" value="Genomic_DNA"/>
</dbReference>